<dbReference type="EMBL" id="JAFJYH010000083">
    <property type="protein sequence ID" value="KAG4420456.1"/>
    <property type="molecule type" value="Genomic_DNA"/>
</dbReference>
<evidence type="ECO:0000313" key="2">
    <source>
        <dbReference type="EMBL" id="KAG4420456.1"/>
    </source>
</evidence>
<reference evidence="2" key="1">
    <citation type="submission" date="2021-02" db="EMBL/GenBank/DDBJ databases">
        <title>Genome sequence Cadophora malorum strain M34.</title>
        <authorList>
            <person name="Stefanovic E."/>
            <person name="Vu D."/>
            <person name="Scully C."/>
            <person name="Dijksterhuis J."/>
            <person name="Roader J."/>
            <person name="Houbraken J."/>
        </authorList>
    </citation>
    <scope>NUCLEOTIDE SEQUENCE</scope>
    <source>
        <strain evidence="2">M34</strain>
    </source>
</reference>
<dbReference type="Proteomes" id="UP000664132">
    <property type="component" value="Unassembled WGS sequence"/>
</dbReference>
<organism evidence="2 3">
    <name type="scientific">Cadophora malorum</name>
    <dbReference type="NCBI Taxonomy" id="108018"/>
    <lineage>
        <taxon>Eukaryota</taxon>
        <taxon>Fungi</taxon>
        <taxon>Dikarya</taxon>
        <taxon>Ascomycota</taxon>
        <taxon>Pezizomycotina</taxon>
        <taxon>Leotiomycetes</taxon>
        <taxon>Helotiales</taxon>
        <taxon>Ploettnerulaceae</taxon>
        <taxon>Cadophora</taxon>
    </lineage>
</organism>
<gene>
    <name evidence="2" type="ORF">IFR04_006376</name>
</gene>
<accession>A0A8H7TK83</accession>
<evidence type="ECO:0008006" key="4">
    <source>
        <dbReference type="Google" id="ProtNLM"/>
    </source>
</evidence>
<sequence length="700" mass="73332">MNFLNSSMLLAALLALAFTSALSSGLENRQGQVVDTAPTVTDCANGPDCKLASTWWTSCQGARVLGTPFDPSSHVRSCLCPPGRAVPSHIDWYSKLRNCIICVEMAAGTQHHGPPMYMEIEKVAGAPGSSVGYCHGTLSTEQFVDKMKDLVKEKAFPLALPEAVLRPTGGEVARAVTPITLAVPMPTTTLSELPTAPAHSGVTEIPPSAVPNSLFSTFPAVPMSSVLASISAASSSTPTALPNSLFSTFEAVPMSSFLSSLSSSFPTPILKSEFSTFPAVPMSSVIASLSSAMMTTSSAPAQSSKTSAGQFTTTTTSTPTLKCHHDNCFRGALRSEPAVMSFCRTYTDAPKSAGTGFPEALLHCNNSPASISSACSCLASHTSSISSALGTSTRCSTTATSLPANSTTTPSSSSPTVYPTANPTKWISLPASEAVKSCAASKSCVNANIYHDTCLKENDEDAWKCLCKKWPIAWKTNLGQCTQCLENTLPRFAGNSPITEIAERARNQFCSYTGSKAGAKDTLVQAGKFLTEKYQSSLALFNMTLIDAPYGLPQTGPAPTPAGTWASLPASPEVVACSSSAECTRAAQIFNTCAAEEKKAGGNVKFCFCNTNIAAWKSSLSACASCIANNLPSSPPSTAPLSKDKLVQSVEQAASIYCEPTSQGSIERLQKAGLLVTTYLQSPVKFFDMSLVTEAIPVPL</sequence>
<evidence type="ECO:0000256" key="1">
    <source>
        <dbReference type="SAM" id="SignalP"/>
    </source>
</evidence>
<dbReference type="AlphaFoldDB" id="A0A8H7TK83"/>
<name>A0A8H7TK83_9HELO</name>
<protein>
    <recommendedName>
        <fullName evidence="4">Proteophosphoglycan ppg4</fullName>
    </recommendedName>
</protein>
<proteinExistence type="predicted"/>
<keyword evidence="3" id="KW-1185">Reference proteome</keyword>
<keyword evidence="1" id="KW-0732">Signal</keyword>
<feature type="signal peptide" evidence="1">
    <location>
        <begin position="1"/>
        <end position="23"/>
    </location>
</feature>
<feature type="chain" id="PRO_5034150134" description="Proteophosphoglycan ppg4" evidence="1">
    <location>
        <begin position="24"/>
        <end position="700"/>
    </location>
</feature>
<dbReference type="OrthoDB" id="3550211at2759"/>
<comment type="caution">
    <text evidence="2">The sequence shown here is derived from an EMBL/GenBank/DDBJ whole genome shotgun (WGS) entry which is preliminary data.</text>
</comment>
<evidence type="ECO:0000313" key="3">
    <source>
        <dbReference type="Proteomes" id="UP000664132"/>
    </source>
</evidence>